<feature type="active site" evidence="13">
    <location>
        <position position="121"/>
    </location>
</feature>
<dbReference type="AlphaFoldDB" id="A0AAU0MWQ2"/>
<dbReference type="PRINTS" id="PR00725">
    <property type="entry name" value="DADACBPTASE1"/>
</dbReference>
<dbReference type="InterPro" id="IPR015956">
    <property type="entry name" value="Peniciliin-bd_prot_C_sf"/>
</dbReference>
<dbReference type="Gene3D" id="3.40.710.10">
    <property type="entry name" value="DD-peptidase/beta-lactamase superfamily"/>
    <property type="match status" value="1"/>
</dbReference>
<evidence type="ECO:0000256" key="6">
    <source>
        <dbReference type="ARBA" id="ARBA00022670"/>
    </source>
</evidence>
<dbReference type="PANTHER" id="PTHR21581">
    <property type="entry name" value="D-ALANYL-D-ALANINE CARBOXYPEPTIDASE"/>
    <property type="match status" value="1"/>
</dbReference>
<dbReference type="InterPro" id="IPR001967">
    <property type="entry name" value="Peptidase_S11_N"/>
</dbReference>
<evidence type="ECO:0000256" key="7">
    <source>
        <dbReference type="ARBA" id="ARBA00022729"/>
    </source>
</evidence>
<dbReference type="GO" id="GO:0009002">
    <property type="term" value="F:serine-type D-Ala-D-Ala carboxypeptidase activity"/>
    <property type="evidence" value="ECO:0007669"/>
    <property type="project" value="UniProtKB-EC"/>
</dbReference>
<keyword evidence="9" id="KW-0133">Cell shape</keyword>
<dbReference type="Pfam" id="PF00768">
    <property type="entry name" value="Peptidase_S11"/>
    <property type="match status" value="1"/>
</dbReference>
<keyword evidence="19" id="KW-1185">Reference proteome</keyword>
<dbReference type="Proteomes" id="UP001302477">
    <property type="component" value="Chromosome"/>
</dbReference>
<proteinExistence type="inferred from homology"/>
<evidence type="ECO:0000256" key="4">
    <source>
        <dbReference type="ARBA" id="ARBA00012448"/>
    </source>
</evidence>
<keyword evidence="5 18" id="KW-0121">Carboxypeptidase</keyword>
<dbReference type="InterPro" id="IPR037167">
    <property type="entry name" value="Peptidase_S11_C_sf"/>
</dbReference>
<dbReference type="GO" id="GO:0009252">
    <property type="term" value="P:peptidoglycan biosynthetic process"/>
    <property type="evidence" value="ECO:0007669"/>
    <property type="project" value="UniProtKB-KW"/>
</dbReference>
<dbReference type="SUPFAM" id="SSF69189">
    <property type="entry name" value="Penicillin-binding protein associated domain"/>
    <property type="match status" value="1"/>
</dbReference>
<keyword evidence="6" id="KW-0645">Protease</keyword>
<comment type="similarity">
    <text evidence="3 15">Belongs to the peptidase S11 family.</text>
</comment>
<evidence type="ECO:0000256" key="10">
    <source>
        <dbReference type="ARBA" id="ARBA00022984"/>
    </source>
</evidence>
<evidence type="ECO:0000256" key="16">
    <source>
        <dbReference type="SAM" id="SignalP"/>
    </source>
</evidence>
<evidence type="ECO:0000313" key="19">
    <source>
        <dbReference type="Proteomes" id="UP001302477"/>
    </source>
</evidence>
<evidence type="ECO:0000256" key="1">
    <source>
        <dbReference type="ARBA" id="ARBA00003217"/>
    </source>
</evidence>
<evidence type="ECO:0000256" key="11">
    <source>
        <dbReference type="ARBA" id="ARBA00023316"/>
    </source>
</evidence>
<dbReference type="GO" id="GO:0071555">
    <property type="term" value="P:cell wall organization"/>
    <property type="evidence" value="ECO:0007669"/>
    <property type="project" value="UniProtKB-KW"/>
</dbReference>
<dbReference type="GO" id="GO:0006508">
    <property type="term" value="P:proteolysis"/>
    <property type="evidence" value="ECO:0007669"/>
    <property type="project" value="UniProtKB-KW"/>
</dbReference>
<evidence type="ECO:0000256" key="13">
    <source>
        <dbReference type="PIRSR" id="PIRSR618044-1"/>
    </source>
</evidence>
<feature type="binding site" evidence="14">
    <location>
        <position position="223"/>
    </location>
    <ligand>
        <name>substrate</name>
    </ligand>
</feature>
<accession>A0AAU0MWQ2</accession>
<organism evidence="18 19">
    <name type="scientific">Microbulbifer pacificus</name>
    <dbReference type="NCBI Taxonomy" id="407164"/>
    <lineage>
        <taxon>Bacteria</taxon>
        <taxon>Pseudomonadati</taxon>
        <taxon>Pseudomonadota</taxon>
        <taxon>Gammaproteobacteria</taxon>
        <taxon>Cellvibrionales</taxon>
        <taxon>Microbulbiferaceae</taxon>
        <taxon>Microbulbifer</taxon>
    </lineage>
</organism>
<feature type="chain" id="PRO_5043737050" description="serine-type D-Ala-D-Ala carboxypeptidase" evidence="16">
    <location>
        <begin position="20"/>
        <end position="383"/>
    </location>
</feature>
<evidence type="ECO:0000313" key="18">
    <source>
        <dbReference type="EMBL" id="WOX04929.1"/>
    </source>
</evidence>
<keyword evidence="8 18" id="KW-0378">Hydrolase</keyword>
<name>A0AAU0MWQ2_9GAMM</name>
<gene>
    <name evidence="18" type="ORF">R5R33_14455</name>
</gene>
<dbReference type="EC" id="3.4.16.4" evidence="4"/>
<keyword evidence="10" id="KW-0573">Peptidoglycan synthesis</keyword>
<comment type="catalytic activity">
    <reaction evidence="12">
        <text>Preferential cleavage: (Ac)2-L-Lys-D-Ala-|-D-Ala. Also transpeptidation of peptidyl-alanyl moieties that are N-acyl substituents of D-alanine.</text>
        <dbReference type="EC" id="3.4.16.4"/>
    </reaction>
</comment>
<feature type="active site" description="Acyl-ester intermediate" evidence="13">
    <location>
        <position position="64"/>
    </location>
</feature>
<feature type="active site" description="Acyl-ester intermediate" evidence="13">
    <location>
        <position position="61"/>
    </location>
</feature>
<dbReference type="KEGG" id="mpaf:R5R33_14455"/>
<evidence type="ECO:0000256" key="9">
    <source>
        <dbReference type="ARBA" id="ARBA00022960"/>
    </source>
</evidence>
<dbReference type="Gene3D" id="2.60.410.10">
    <property type="entry name" value="D-Ala-D-Ala carboxypeptidase, C-terminal domain"/>
    <property type="match status" value="1"/>
</dbReference>
<comment type="function">
    <text evidence="1">Removes C-terminal D-alanyl residues from sugar-peptide cell wall precursors.</text>
</comment>
<feature type="domain" description="Peptidase S11 D-Ala-D-Ala carboxypeptidase A C-terminal" evidence="17">
    <location>
        <begin position="273"/>
        <end position="363"/>
    </location>
</feature>
<evidence type="ECO:0000256" key="15">
    <source>
        <dbReference type="RuleBase" id="RU004016"/>
    </source>
</evidence>
<sequence>MFKRLFACLLVIVSTSSVAQADKPLIPAPPQLAATAYILIDAHTGQVLVEQDADKQIPPASLTKMMTSYIVSEELDKGAIKEQDPVNISEKAWRMGGSKMFVKVNDKVPVIDLLRGVIIQSGNDASIALAEHVSGSEEVFAEVMNQQAERLGMTSTHFVNATGWPAEGHMTTARDLATLARALINDHPSHYALYSEKYFRFNGINQPNRNRLLWRDPAVDGIKTGHTEEAGFCLVASAVKRGMRLISVVVGTDSDEKRAAETQKLLAYGFRYFQTHKVYGANDVLQTERVWGGKADTVGVAVQNDVFVTIPRGGEESIKADLIVDGELKAPLAKGQQVGKVIVTLDGQTVADVPAVVAEDVEEGGFFKRLWDSIKRFVMGFFQ</sequence>
<dbReference type="PANTHER" id="PTHR21581:SF6">
    <property type="entry name" value="TRAFFICKING PROTEIN PARTICLE COMPLEX SUBUNIT 12"/>
    <property type="match status" value="1"/>
</dbReference>
<keyword evidence="7 16" id="KW-0732">Signal</keyword>
<evidence type="ECO:0000256" key="2">
    <source>
        <dbReference type="ARBA" id="ARBA00004752"/>
    </source>
</evidence>
<dbReference type="SMART" id="SM00936">
    <property type="entry name" value="PBP5_C"/>
    <property type="match status" value="1"/>
</dbReference>
<evidence type="ECO:0000256" key="12">
    <source>
        <dbReference type="ARBA" id="ARBA00034000"/>
    </source>
</evidence>
<evidence type="ECO:0000256" key="5">
    <source>
        <dbReference type="ARBA" id="ARBA00022645"/>
    </source>
</evidence>
<dbReference type="InterPro" id="IPR012338">
    <property type="entry name" value="Beta-lactam/transpept-like"/>
</dbReference>
<dbReference type="InterPro" id="IPR018044">
    <property type="entry name" value="Peptidase_S11"/>
</dbReference>
<dbReference type="InterPro" id="IPR012907">
    <property type="entry name" value="Peptidase_S11_C"/>
</dbReference>
<feature type="signal peptide" evidence="16">
    <location>
        <begin position="1"/>
        <end position="19"/>
    </location>
</feature>
<keyword evidence="11" id="KW-0961">Cell wall biogenesis/degradation</keyword>
<comment type="pathway">
    <text evidence="2">Cell wall biogenesis; peptidoglycan biosynthesis.</text>
</comment>
<dbReference type="Pfam" id="PF07943">
    <property type="entry name" value="PBP5_C"/>
    <property type="match status" value="1"/>
</dbReference>
<dbReference type="EMBL" id="CP137555">
    <property type="protein sequence ID" value="WOX04929.1"/>
    <property type="molecule type" value="Genomic_DNA"/>
</dbReference>
<evidence type="ECO:0000256" key="14">
    <source>
        <dbReference type="PIRSR" id="PIRSR618044-2"/>
    </source>
</evidence>
<dbReference type="RefSeq" id="WP_318953404.1">
    <property type="nucleotide sequence ID" value="NZ_CP137555.1"/>
</dbReference>
<reference evidence="18 19" key="1">
    <citation type="submission" date="2023-10" db="EMBL/GenBank/DDBJ databases">
        <title>Description of Microbulbifer bruguierae sp. nov., isolated from the sediments of mangrove plant Bruguiera sexangula and comparative genomic analyses of the genus Microbulbifer.</title>
        <authorList>
            <person name="Long M."/>
        </authorList>
    </citation>
    <scope>NUCLEOTIDE SEQUENCE [LARGE SCALE GENOMIC DNA]</scope>
    <source>
        <strain evidence="18 19">SPO729</strain>
    </source>
</reference>
<evidence type="ECO:0000259" key="17">
    <source>
        <dbReference type="SMART" id="SM00936"/>
    </source>
</evidence>
<protein>
    <recommendedName>
        <fullName evidence="4">serine-type D-Ala-D-Ala carboxypeptidase</fullName>
        <ecNumber evidence="4">3.4.16.4</ecNumber>
    </recommendedName>
</protein>
<evidence type="ECO:0000256" key="8">
    <source>
        <dbReference type="ARBA" id="ARBA00022801"/>
    </source>
</evidence>
<dbReference type="GO" id="GO:0008360">
    <property type="term" value="P:regulation of cell shape"/>
    <property type="evidence" value="ECO:0007669"/>
    <property type="project" value="UniProtKB-KW"/>
</dbReference>
<dbReference type="SUPFAM" id="SSF56601">
    <property type="entry name" value="beta-lactamase/transpeptidase-like"/>
    <property type="match status" value="1"/>
</dbReference>
<evidence type="ECO:0000256" key="3">
    <source>
        <dbReference type="ARBA" id="ARBA00007164"/>
    </source>
</evidence>